<dbReference type="STRING" id="46835.A0A504Z278"/>
<reference evidence="2 3" key="1">
    <citation type="submission" date="2019-04" db="EMBL/GenBank/DDBJ databases">
        <title>Annotation for the trematode Fasciola gigantica.</title>
        <authorList>
            <person name="Choi Y.-J."/>
        </authorList>
    </citation>
    <scope>NUCLEOTIDE SEQUENCE [LARGE SCALE GENOMIC DNA]</scope>
    <source>
        <strain evidence="2">Uganda_cow_1</strain>
    </source>
</reference>
<feature type="region of interest" description="Disordered" evidence="1">
    <location>
        <begin position="122"/>
        <end position="168"/>
    </location>
</feature>
<evidence type="ECO:0000256" key="1">
    <source>
        <dbReference type="SAM" id="MobiDB-lite"/>
    </source>
</evidence>
<proteinExistence type="predicted"/>
<evidence type="ECO:0000313" key="3">
    <source>
        <dbReference type="Proteomes" id="UP000316759"/>
    </source>
</evidence>
<comment type="caution">
    <text evidence="2">The sequence shown here is derived from an EMBL/GenBank/DDBJ whole genome shotgun (WGS) entry which is preliminary data.</text>
</comment>
<evidence type="ECO:0000313" key="2">
    <source>
        <dbReference type="EMBL" id="TPP66815.1"/>
    </source>
</evidence>
<dbReference type="EMBL" id="SUNJ01001393">
    <property type="protein sequence ID" value="TPP66815.1"/>
    <property type="molecule type" value="Genomic_DNA"/>
</dbReference>
<name>A0A504Z278_FASGI</name>
<keyword evidence="3" id="KW-1185">Reference proteome</keyword>
<sequence>MSSSFTVLTSLYELNCIHHSPFTVCYCSDQILLPDRAPRWTSTELEVDVSARDILNRLELENVSDSNPGLVALWDEERARRASHSVSSAPLPEMPNPDDLLPLTIPMEIPNDMNDLVSDWLQDSQSSESGEWNVDATEREQRNQHSVPELDIFQPETERKTSQSSAAPSCVSVMTSLSSVSRQDLLRLAQATEEADAPVPQIDESLGTDWSFLRSAAEKSFMGQSQNFFSEVHGSILSVCNPDHSQDLLATQSSLGSPMNGLSSCTLTAGHSAVHSRGNVVGDFDTDDSEDIDALLVAHATKVAVSYLSGQLTQSSHNMSKQVAVAGEDASHLEVEDDLVMSKRIHSDEDAPPSIPDAFWVSVMQICAPEGR</sequence>
<accession>A0A504Z278</accession>
<dbReference type="Proteomes" id="UP000316759">
    <property type="component" value="Unassembled WGS sequence"/>
</dbReference>
<organism evidence="2 3">
    <name type="scientific">Fasciola gigantica</name>
    <name type="common">Giant liver fluke</name>
    <dbReference type="NCBI Taxonomy" id="46835"/>
    <lineage>
        <taxon>Eukaryota</taxon>
        <taxon>Metazoa</taxon>
        <taxon>Spiralia</taxon>
        <taxon>Lophotrochozoa</taxon>
        <taxon>Platyhelminthes</taxon>
        <taxon>Trematoda</taxon>
        <taxon>Digenea</taxon>
        <taxon>Plagiorchiida</taxon>
        <taxon>Echinostomata</taxon>
        <taxon>Echinostomatoidea</taxon>
        <taxon>Fasciolidae</taxon>
        <taxon>Fasciola</taxon>
    </lineage>
</organism>
<dbReference type="OrthoDB" id="2414538at2759"/>
<dbReference type="AlphaFoldDB" id="A0A504Z278"/>
<protein>
    <submittedName>
        <fullName evidence="2">Putative DNA polymerase zeta catalytic subunit</fullName>
    </submittedName>
</protein>
<gene>
    <name evidence="2" type="ORF">FGIG_11524</name>
</gene>